<dbReference type="Gene3D" id="3.90.190.10">
    <property type="entry name" value="Protein tyrosine phosphatase superfamily"/>
    <property type="match status" value="1"/>
</dbReference>
<keyword evidence="5" id="KW-1185">Reference proteome</keyword>
<sequence>MANAISNIKMTNPIKNMVSKRRKRYMKDGFNLDLAYITDRLIAMGFPAEKLEGVYRNHIDEVFRFLEQMHQDHYMIYNLWSDSRSKTTHRPRWSLSSRSARASTSGSALTRGTWLPCTARRGRAAQVYGRPSSLP</sequence>
<dbReference type="GO" id="GO:0005634">
    <property type="term" value="C:nucleus"/>
    <property type="evidence" value="ECO:0007669"/>
    <property type="project" value="TreeGrafter"/>
</dbReference>
<proteinExistence type="predicted"/>
<name>A0A5E4QBE9_9NEOP</name>
<accession>A0A5E4QBE9</accession>
<dbReference type="GO" id="GO:0046856">
    <property type="term" value="P:phosphatidylinositol dephosphorylation"/>
    <property type="evidence" value="ECO:0007669"/>
    <property type="project" value="TreeGrafter"/>
</dbReference>
<evidence type="ECO:0000256" key="2">
    <source>
        <dbReference type="SAM" id="MobiDB-lite"/>
    </source>
</evidence>
<dbReference type="PANTHER" id="PTHR12305:SF81">
    <property type="entry name" value="PHOSPHATIDYLINOSITOL 3,4,5-TRISPHOSPHATE 3-PHOSPHATASE AND DUAL-SPECIFICITY PROTEIN PHOSPHATASE PTEN"/>
    <property type="match status" value="1"/>
</dbReference>
<feature type="domain" description="Phosphatase tensin-type" evidence="3">
    <location>
        <begin position="23"/>
        <end position="135"/>
    </location>
</feature>
<dbReference type="InterPro" id="IPR029021">
    <property type="entry name" value="Prot-tyrosine_phosphatase-like"/>
</dbReference>
<evidence type="ECO:0000313" key="4">
    <source>
        <dbReference type="EMBL" id="VVC94568.1"/>
    </source>
</evidence>
<evidence type="ECO:0000313" key="5">
    <source>
        <dbReference type="Proteomes" id="UP000324832"/>
    </source>
</evidence>
<gene>
    <name evidence="4" type="ORF">LSINAPIS_LOCUS6478</name>
</gene>
<dbReference type="GO" id="GO:0004725">
    <property type="term" value="F:protein tyrosine phosphatase activity"/>
    <property type="evidence" value="ECO:0007669"/>
    <property type="project" value="TreeGrafter"/>
</dbReference>
<feature type="compositionally biased region" description="Low complexity" evidence="2">
    <location>
        <begin position="94"/>
        <end position="107"/>
    </location>
</feature>
<dbReference type="AlphaFoldDB" id="A0A5E4QBE9"/>
<evidence type="ECO:0000256" key="1">
    <source>
        <dbReference type="ARBA" id="ARBA00022801"/>
    </source>
</evidence>
<dbReference type="PROSITE" id="PS51181">
    <property type="entry name" value="PPASE_TENSIN"/>
    <property type="match status" value="1"/>
</dbReference>
<organism evidence="4 5">
    <name type="scientific">Leptidea sinapis</name>
    <dbReference type="NCBI Taxonomy" id="189913"/>
    <lineage>
        <taxon>Eukaryota</taxon>
        <taxon>Metazoa</taxon>
        <taxon>Ecdysozoa</taxon>
        <taxon>Arthropoda</taxon>
        <taxon>Hexapoda</taxon>
        <taxon>Insecta</taxon>
        <taxon>Pterygota</taxon>
        <taxon>Neoptera</taxon>
        <taxon>Endopterygota</taxon>
        <taxon>Lepidoptera</taxon>
        <taxon>Glossata</taxon>
        <taxon>Ditrysia</taxon>
        <taxon>Papilionoidea</taxon>
        <taxon>Pieridae</taxon>
        <taxon>Dismorphiinae</taxon>
        <taxon>Leptidea</taxon>
    </lineage>
</organism>
<dbReference type="InterPro" id="IPR029023">
    <property type="entry name" value="Tensin_phosphatase"/>
</dbReference>
<dbReference type="PANTHER" id="PTHR12305">
    <property type="entry name" value="PHOSPHATASE WITH HOMOLOGY TO TENSIN"/>
    <property type="match status" value="1"/>
</dbReference>
<reference evidence="4 5" key="1">
    <citation type="submission" date="2017-07" db="EMBL/GenBank/DDBJ databases">
        <authorList>
            <person name="Talla V."/>
            <person name="Backstrom N."/>
        </authorList>
    </citation>
    <scope>NUCLEOTIDE SEQUENCE [LARGE SCALE GENOMIC DNA]</scope>
</reference>
<dbReference type="EMBL" id="FZQP02002037">
    <property type="protein sequence ID" value="VVC94568.1"/>
    <property type="molecule type" value="Genomic_DNA"/>
</dbReference>
<dbReference type="Proteomes" id="UP000324832">
    <property type="component" value="Unassembled WGS sequence"/>
</dbReference>
<feature type="region of interest" description="Disordered" evidence="2">
    <location>
        <begin position="84"/>
        <end position="107"/>
    </location>
</feature>
<dbReference type="GO" id="GO:0042995">
    <property type="term" value="C:cell projection"/>
    <property type="evidence" value="ECO:0007669"/>
    <property type="project" value="TreeGrafter"/>
</dbReference>
<dbReference type="GO" id="GO:0048870">
    <property type="term" value="P:cell motility"/>
    <property type="evidence" value="ECO:0007669"/>
    <property type="project" value="TreeGrafter"/>
</dbReference>
<dbReference type="GO" id="GO:0008285">
    <property type="term" value="P:negative regulation of cell population proliferation"/>
    <property type="evidence" value="ECO:0007669"/>
    <property type="project" value="TreeGrafter"/>
</dbReference>
<dbReference type="GO" id="GO:0005829">
    <property type="term" value="C:cytosol"/>
    <property type="evidence" value="ECO:0007669"/>
    <property type="project" value="TreeGrafter"/>
</dbReference>
<dbReference type="GO" id="GO:0016314">
    <property type="term" value="F:phosphatidylinositol-3,4,5-trisphosphate 3-phosphatase activity"/>
    <property type="evidence" value="ECO:0007669"/>
    <property type="project" value="TreeGrafter"/>
</dbReference>
<dbReference type="GO" id="GO:0051896">
    <property type="term" value="P:regulation of phosphatidylinositol 3-kinase/protein kinase B signal transduction"/>
    <property type="evidence" value="ECO:0007669"/>
    <property type="project" value="TreeGrafter"/>
</dbReference>
<dbReference type="SUPFAM" id="SSF52799">
    <property type="entry name" value="(Phosphotyrosine protein) phosphatases II"/>
    <property type="match status" value="1"/>
</dbReference>
<keyword evidence="1" id="KW-0378">Hydrolase</keyword>
<protein>
    <recommendedName>
        <fullName evidence="3">Phosphatase tensin-type domain-containing protein</fullName>
    </recommendedName>
</protein>
<dbReference type="InterPro" id="IPR051281">
    <property type="entry name" value="Dual-spec_lipid-protein_phosph"/>
</dbReference>
<evidence type="ECO:0000259" key="3">
    <source>
        <dbReference type="PROSITE" id="PS51181"/>
    </source>
</evidence>
<dbReference type="GO" id="GO:0043491">
    <property type="term" value="P:phosphatidylinositol 3-kinase/protein kinase B signal transduction"/>
    <property type="evidence" value="ECO:0007669"/>
    <property type="project" value="TreeGrafter"/>
</dbReference>
<dbReference type="GO" id="GO:0005886">
    <property type="term" value="C:plasma membrane"/>
    <property type="evidence" value="ECO:0007669"/>
    <property type="project" value="TreeGrafter"/>
</dbReference>